<evidence type="ECO:0000313" key="1">
    <source>
        <dbReference type="EMBL" id="KAI8031334.1"/>
    </source>
</evidence>
<gene>
    <name evidence="1" type="ORF">LOK49_LG01G03359</name>
</gene>
<sequence length="98" mass="11259">MMVTAVQLKSVTQFACRLSQREFITDRTRLMDLLKYPTMEEAIKRRVEMKAKTYGKDLTDNNNVEEDGADLGEQEEVAKPEQGEESEVESMEPEVSRV</sequence>
<proteinExistence type="predicted"/>
<reference evidence="1 2" key="1">
    <citation type="journal article" date="2022" name="Plant J.">
        <title>Chromosome-level genome of Camellia lanceoleosa provides a valuable resource for understanding genome evolution and self-incompatibility.</title>
        <authorList>
            <person name="Gong W."/>
            <person name="Xiao S."/>
            <person name="Wang L."/>
            <person name="Liao Z."/>
            <person name="Chang Y."/>
            <person name="Mo W."/>
            <person name="Hu G."/>
            <person name="Li W."/>
            <person name="Zhao G."/>
            <person name="Zhu H."/>
            <person name="Hu X."/>
            <person name="Ji K."/>
            <person name="Xiang X."/>
            <person name="Song Q."/>
            <person name="Yuan D."/>
            <person name="Jin S."/>
            <person name="Zhang L."/>
        </authorList>
    </citation>
    <scope>NUCLEOTIDE SEQUENCE [LARGE SCALE GENOMIC DNA]</scope>
    <source>
        <strain evidence="1">SQ_2022a</strain>
    </source>
</reference>
<protein>
    <submittedName>
        <fullName evidence="1">Uncharacterized protein</fullName>
    </submittedName>
</protein>
<accession>A0ACC0IZH5</accession>
<dbReference type="Proteomes" id="UP001060215">
    <property type="component" value="Chromosome 1"/>
</dbReference>
<keyword evidence="2" id="KW-1185">Reference proteome</keyword>
<evidence type="ECO:0000313" key="2">
    <source>
        <dbReference type="Proteomes" id="UP001060215"/>
    </source>
</evidence>
<dbReference type="EMBL" id="CM045758">
    <property type="protein sequence ID" value="KAI8031334.1"/>
    <property type="molecule type" value="Genomic_DNA"/>
</dbReference>
<organism evidence="1 2">
    <name type="scientific">Camellia lanceoleosa</name>
    <dbReference type="NCBI Taxonomy" id="1840588"/>
    <lineage>
        <taxon>Eukaryota</taxon>
        <taxon>Viridiplantae</taxon>
        <taxon>Streptophyta</taxon>
        <taxon>Embryophyta</taxon>
        <taxon>Tracheophyta</taxon>
        <taxon>Spermatophyta</taxon>
        <taxon>Magnoliopsida</taxon>
        <taxon>eudicotyledons</taxon>
        <taxon>Gunneridae</taxon>
        <taxon>Pentapetalae</taxon>
        <taxon>asterids</taxon>
        <taxon>Ericales</taxon>
        <taxon>Theaceae</taxon>
        <taxon>Camellia</taxon>
    </lineage>
</organism>
<comment type="caution">
    <text evidence="1">The sequence shown here is derived from an EMBL/GenBank/DDBJ whole genome shotgun (WGS) entry which is preliminary data.</text>
</comment>
<name>A0ACC0IZH5_9ERIC</name>